<evidence type="ECO:0000256" key="1">
    <source>
        <dbReference type="ARBA" id="ARBA00004251"/>
    </source>
</evidence>
<feature type="transmembrane region" description="Helical" evidence="16">
    <location>
        <begin position="312"/>
        <end position="335"/>
    </location>
</feature>
<keyword evidence="12" id="KW-1015">Disulfide bond</keyword>
<keyword evidence="11 16" id="KW-0472">Membrane</keyword>
<dbReference type="GO" id="GO:0050839">
    <property type="term" value="F:cell adhesion molecule binding"/>
    <property type="evidence" value="ECO:0007669"/>
    <property type="project" value="Ensembl"/>
</dbReference>
<dbReference type="GO" id="GO:0045953">
    <property type="term" value="P:negative regulation of natural killer cell mediated cytotoxicity"/>
    <property type="evidence" value="ECO:0007669"/>
    <property type="project" value="Ensembl"/>
</dbReference>
<dbReference type="GO" id="GO:0051654">
    <property type="term" value="P:establishment of mitochondrion localization"/>
    <property type="evidence" value="ECO:0007669"/>
    <property type="project" value="Ensembl"/>
</dbReference>
<dbReference type="GO" id="GO:0042803">
    <property type="term" value="F:protein homodimerization activity"/>
    <property type="evidence" value="ECO:0007669"/>
    <property type="project" value="Ensembl"/>
</dbReference>
<dbReference type="GO" id="GO:0002860">
    <property type="term" value="P:positive regulation of natural killer cell mediated cytotoxicity directed against tumor cell target"/>
    <property type="evidence" value="ECO:0007669"/>
    <property type="project" value="Ensembl"/>
</dbReference>
<dbReference type="InterPro" id="IPR013106">
    <property type="entry name" value="Ig_V-set"/>
</dbReference>
<dbReference type="GO" id="GO:0050862">
    <property type="term" value="P:positive regulation of T cell receptor signaling pathway"/>
    <property type="evidence" value="ECO:0007669"/>
    <property type="project" value="Ensembl"/>
</dbReference>
<evidence type="ECO:0000256" key="4">
    <source>
        <dbReference type="ARBA" id="ARBA00022475"/>
    </source>
</evidence>
<dbReference type="GO" id="GO:0001675">
    <property type="term" value="P:acrosome assembly"/>
    <property type="evidence" value="ECO:0007669"/>
    <property type="project" value="Ensembl"/>
</dbReference>
<evidence type="ECO:0000256" key="5">
    <source>
        <dbReference type="ARBA" id="ARBA00022692"/>
    </source>
</evidence>
<dbReference type="InterPro" id="IPR052659">
    <property type="entry name" value="Nectin/PVR"/>
</dbReference>
<dbReference type="GO" id="GO:0007010">
    <property type="term" value="P:cytoskeleton organization"/>
    <property type="evidence" value="ECO:0007669"/>
    <property type="project" value="Ensembl"/>
</dbReference>
<keyword evidence="14" id="KW-0393">Immunoglobulin domain</keyword>
<evidence type="ECO:0000256" key="14">
    <source>
        <dbReference type="ARBA" id="ARBA00023319"/>
    </source>
</evidence>
<keyword evidence="6" id="KW-0732">Signal</keyword>
<keyword evidence="19" id="KW-1185">Reference proteome</keyword>
<evidence type="ECO:0000259" key="17">
    <source>
        <dbReference type="PROSITE" id="PS50835"/>
    </source>
</evidence>
<dbReference type="SMART" id="SM00409">
    <property type="entry name" value="IG"/>
    <property type="match status" value="2"/>
</dbReference>
<dbReference type="SUPFAM" id="SSF48726">
    <property type="entry name" value="Immunoglobulin"/>
    <property type="match status" value="2"/>
</dbReference>
<dbReference type="AlphaFoldDB" id="A0A8D0HL86"/>
<dbReference type="InterPro" id="IPR013783">
    <property type="entry name" value="Ig-like_fold"/>
</dbReference>
<dbReference type="Ensembl" id="ENSSPUT00000023556.1">
    <property type="protein sequence ID" value="ENSSPUP00000022109.1"/>
    <property type="gene ID" value="ENSSPUG00000016957.1"/>
</dbReference>
<dbReference type="GO" id="GO:0042271">
    <property type="term" value="P:susceptibility to natural killer cell mediated cytotoxicity"/>
    <property type="evidence" value="ECO:0007669"/>
    <property type="project" value="Ensembl"/>
</dbReference>
<evidence type="ECO:0000256" key="2">
    <source>
        <dbReference type="ARBA" id="ARBA00004536"/>
    </source>
</evidence>
<dbReference type="GO" id="GO:0030382">
    <property type="term" value="P:sperm mitochondrion organization"/>
    <property type="evidence" value="ECO:0007669"/>
    <property type="project" value="Ensembl"/>
</dbReference>
<evidence type="ECO:0000256" key="6">
    <source>
        <dbReference type="ARBA" id="ARBA00022729"/>
    </source>
</evidence>
<evidence type="ECO:0000256" key="8">
    <source>
        <dbReference type="ARBA" id="ARBA00022889"/>
    </source>
</evidence>
<dbReference type="GO" id="GO:0051649">
    <property type="term" value="P:establishment of localization in cell"/>
    <property type="evidence" value="ECO:0007669"/>
    <property type="project" value="Ensembl"/>
</dbReference>
<keyword evidence="8" id="KW-0130">Cell adhesion</keyword>
<keyword evidence="10 16" id="KW-1133">Transmembrane helix</keyword>
<dbReference type="GO" id="GO:0060370">
    <property type="term" value="P:susceptibility to T cell mediated cytotoxicity"/>
    <property type="evidence" value="ECO:0007669"/>
    <property type="project" value="Ensembl"/>
</dbReference>
<evidence type="ECO:0000313" key="18">
    <source>
        <dbReference type="Ensembl" id="ENSSPUP00000022109.1"/>
    </source>
</evidence>
<comment type="similarity">
    <text evidence="3">Belongs to the nectin family.</text>
</comment>
<name>A0A8D0HL86_SPHPU</name>
<dbReference type="InterPro" id="IPR013162">
    <property type="entry name" value="CD80_C2-set"/>
</dbReference>
<dbReference type="FunFam" id="2.60.40.10:FF:000298">
    <property type="entry name" value="Nectin cell adhesion molecule 3"/>
    <property type="match status" value="1"/>
</dbReference>
<evidence type="ECO:0000256" key="12">
    <source>
        <dbReference type="ARBA" id="ARBA00023157"/>
    </source>
</evidence>
<dbReference type="GO" id="GO:0009986">
    <property type="term" value="C:cell surface"/>
    <property type="evidence" value="ECO:0007669"/>
    <property type="project" value="Ensembl"/>
</dbReference>
<reference evidence="18" key="1">
    <citation type="submission" date="2025-08" db="UniProtKB">
        <authorList>
            <consortium name="Ensembl"/>
        </authorList>
    </citation>
    <scope>IDENTIFICATION</scope>
</reference>
<feature type="domain" description="Ig-like" evidence="17">
    <location>
        <begin position="54"/>
        <end position="135"/>
    </location>
</feature>
<dbReference type="GO" id="GO:0005915">
    <property type="term" value="C:zonula adherens"/>
    <property type="evidence" value="ECO:0007669"/>
    <property type="project" value="Ensembl"/>
</dbReference>
<dbReference type="Pfam" id="PF07686">
    <property type="entry name" value="V-set"/>
    <property type="match status" value="1"/>
</dbReference>
<dbReference type="PANTHER" id="PTHR47387">
    <property type="entry name" value="NECTIN-2"/>
    <property type="match status" value="1"/>
</dbReference>
<dbReference type="GO" id="GO:0019064">
    <property type="term" value="P:fusion of virus membrane with host plasma membrane"/>
    <property type="evidence" value="ECO:0007669"/>
    <property type="project" value="Ensembl"/>
</dbReference>
<dbReference type="GO" id="GO:0042267">
    <property type="term" value="P:natural killer cell mediated cytotoxicity"/>
    <property type="evidence" value="ECO:0007669"/>
    <property type="project" value="Ensembl"/>
</dbReference>
<dbReference type="GO" id="GO:0033005">
    <property type="term" value="P:positive regulation of mast cell activation"/>
    <property type="evidence" value="ECO:0007669"/>
    <property type="project" value="Ensembl"/>
</dbReference>
<dbReference type="InterPro" id="IPR003599">
    <property type="entry name" value="Ig_sub"/>
</dbReference>
<dbReference type="GO" id="GO:0048018">
    <property type="term" value="F:receptor ligand activity"/>
    <property type="evidence" value="ECO:0007669"/>
    <property type="project" value="Ensembl"/>
</dbReference>
<evidence type="ECO:0000256" key="15">
    <source>
        <dbReference type="ARBA" id="ARBA00082570"/>
    </source>
</evidence>
<dbReference type="SMART" id="SM00406">
    <property type="entry name" value="IGv"/>
    <property type="match status" value="1"/>
</dbReference>
<feature type="domain" description="Ig-like" evidence="17">
    <location>
        <begin position="157"/>
        <end position="251"/>
    </location>
</feature>
<dbReference type="GeneTree" id="ENSGT00940000161167"/>
<evidence type="ECO:0000313" key="19">
    <source>
        <dbReference type="Proteomes" id="UP000694392"/>
    </source>
</evidence>
<dbReference type="PANTHER" id="PTHR47387:SF1">
    <property type="entry name" value="NECTIN-2"/>
    <property type="match status" value="1"/>
</dbReference>
<dbReference type="GO" id="GO:0007156">
    <property type="term" value="P:homophilic cell adhesion via plasma membrane adhesion molecules"/>
    <property type="evidence" value="ECO:0007669"/>
    <property type="project" value="Ensembl"/>
</dbReference>
<dbReference type="OMA" id="REVTWLR"/>
<dbReference type="GO" id="GO:0009566">
    <property type="term" value="P:fertilization"/>
    <property type="evidence" value="ECO:0007669"/>
    <property type="project" value="Ensembl"/>
</dbReference>
<organism evidence="18 19">
    <name type="scientific">Sphenodon punctatus</name>
    <name type="common">Tuatara</name>
    <name type="synonym">Hatteria punctata</name>
    <dbReference type="NCBI Taxonomy" id="8508"/>
    <lineage>
        <taxon>Eukaryota</taxon>
        <taxon>Metazoa</taxon>
        <taxon>Chordata</taxon>
        <taxon>Craniata</taxon>
        <taxon>Vertebrata</taxon>
        <taxon>Euteleostomi</taxon>
        <taxon>Lepidosauria</taxon>
        <taxon>Sphenodontia</taxon>
        <taxon>Sphenodontidae</taxon>
        <taxon>Sphenodon</taxon>
    </lineage>
</organism>
<evidence type="ECO:0000256" key="10">
    <source>
        <dbReference type="ARBA" id="ARBA00022989"/>
    </source>
</evidence>
<proteinExistence type="inferred from homology"/>
<dbReference type="Pfam" id="PF08205">
    <property type="entry name" value="C2-set_2"/>
    <property type="match status" value="1"/>
</dbReference>
<evidence type="ECO:0000256" key="9">
    <source>
        <dbReference type="ARBA" id="ARBA00022949"/>
    </source>
</evidence>
<keyword evidence="7" id="KW-0677">Repeat</keyword>
<dbReference type="GO" id="GO:0002891">
    <property type="term" value="P:positive regulation of immunoglobulin mediated immune response"/>
    <property type="evidence" value="ECO:0007669"/>
    <property type="project" value="Ensembl"/>
</dbReference>
<gene>
    <name evidence="18" type="primary">NECTIN2</name>
</gene>
<keyword evidence="5 16" id="KW-0812">Transmembrane</keyword>
<dbReference type="GO" id="GO:0007289">
    <property type="term" value="P:spermatid nucleus differentiation"/>
    <property type="evidence" value="ECO:0007669"/>
    <property type="project" value="Ensembl"/>
</dbReference>
<evidence type="ECO:0000256" key="7">
    <source>
        <dbReference type="ARBA" id="ARBA00022737"/>
    </source>
</evidence>
<reference evidence="18" key="2">
    <citation type="submission" date="2025-09" db="UniProtKB">
        <authorList>
            <consortium name="Ensembl"/>
        </authorList>
    </citation>
    <scope>IDENTIFICATION</scope>
</reference>
<dbReference type="GO" id="GO:0044782">
    <property type="term" value="P:cilium organization"/>
    <property type="evidence" value="ECO:0007669"/>
    <property type="project" value="Ensembl"/>
</dbReference>
<dbReference type="InterPro" id="IPR036179">
    <property type="entry name" value="Ig-like_dom_sf"/>
</dbReference>
<evidence type="ECO:0000256" key="13">
    <source>
        <dbReference type="ARBA" id="ARBA00023180"/>
    </source>
</evidence>
<dbReference type="GO" id="GO:0005886">
    <property type="term" value="C:plasma membrane"/>
    <property type="evidence" value="ECO:0007669"/>
    <property type="project" value="UniProtKB-SubCell"/>
</dbReference>
<evidence type="ECO:0000256" key="11">
    <source>
        <dbReference type="ARBA" id="ARBA00023136"/>
    </source>
</evidence>
<dbReference type="Gene3D" id="2.60.40.10">
    <property type="entry name" value="Immunoglobulins"/>
    <property type="match status" value="2"/>
</dbReference>
<keyword evidence="9" id="KW-0965">Cell junction</keyword>
<protein>
    <recommendedName>
        <fullName evidence="15">Nectin cell adhesion molecule 3</fullName>
    </recommendedName>
</protein>
<keyword evidence="13" id="KW-0325">Glycoprotein</keyword>
<evidence type="ECO:0000256" key="3">
    <source>
        <dbReference type="ARBA" id="ARBA00007810"/>
    </source>
</evidence>
<dbReference type="GO" id="GO:0046596">
    <property type="term" value="P:regulation of viral entry into host cell"/>
    <property type="evidence" value="ECO:0007669"/>
    <property type="project" value="Ensembl"/>
</dbReference>
<dbReference type="GO" id="GO:0046814">
    <property type="term" value="P:coreceptor-mediated virion attachment to host cell"/>
    <property type="evidence" value="ECO:0007669"/>
    <property type="project" value="Ensembl"/>
</dbReference>
<accession>A0A8D0HL86</accession>
<comment type="subcellular location">
    <subcellularLocation>
        <location evidence="2">Cell junction</location>
        <location evidence="2">Adherens junction</location>
    </subcellularLocation>
    <subcellularLocation>
        <location evidence="1">Cell membrane</location>
        <topology evidence="1">Single-pass type I membrane protein</topology>
    </subcellularLocation>
</comment>
<dbReference type="InterPro" id="IPR007110">
    <property type="entry name" value="Ig-like_dom"/>
</dbReference>
<sequence length="420" mass="44679">MSPVLVCVPSSLLPHSELSQHLPEGTGSRGQIQERGIVLAQRVKVRDAVTGYVGEEVTLPCKFATTSTDIKVSQVTWVKEMGARKQSVAVYHPDHGPSYPTEQSSGRIHFLTPSLADATLIIGPLRMDDEGTYTCEFATYPLGNEDGVTRLIMLAKPTNTAEAREVMAGGPVTPVAVCTSAHGKPPASITWQTPGLSGNANASEVTNPDGTITVISQYNMAPVAEANEKRITCIVEHDTLTQAEALPVMLSVLYPPQVSIEGYDDNWYLSRSEAVLKCVAKGNPAPSQFNSLSLSLCPAQPNTAGAGATGGIIGGIIAAIVAMAVMATGFLIFLLQELGQGICRFPSHGLSVHLQEVPRYHELPTLEEREGAMGGETGPSLEDEYLDQINPIYDALSFAADDGGLPAIDKAFVMSRAMYV</sequence>
<evidence type="ECO:0000256" key="16">
    <source>
        <dbReference type="SAM" id="Phobius"/>
    </source>
</evidence>
<dbReference type="FunFam" id="2.60.40.10:FF:000304">
    <property type="entry name" value="Nectin cell adhesion molecule 1"/>
    <property type="match status" value="1"/>
</dbReference>
<keyword evidence="4" id="KW-1003">Cell membrane</keyword>
<dbReference type="GO" id="GO:0044291">
    <property type="term" value="C:cell-cell contact zone"/>
    <property type="evidence" value="ECO:0007669"/>
    <property type="project" value="Ensembl"/>
</dbReference>
<dbReference type="Proteomes" id="UP000694392">
    <property type="component" value="Unplaced"/>
</dbReference>
<dbReference type="PROSITE" id="PS50835">
    <property type="entry name" value="IG_LIKE"/>
    <property type="match status" value="2"/>
</dbReference>